<evidence type="ECO:0000256" key="9">
    <source>
        <dbReference type="ARBA" id="ARBA00022824"/>
    </source>
</evidence>
<keyword evidence="19" id="KW-1185">Reference proteome</keyword>
<comment type="subcellular location">
    <subcellularLocation>
        <location evidence="2">Endoplasmic reticulum membrane</location>
        <topology evidence="2">Single-pass membrane protein</topology>
    </subcellularLocation>
    <subcellularLocation>
        <location evidence="1">Membrane</location>
        <topology evidence="1">Multi-pass membrane protein</topology>
    </subcellularLocation>
</comment>
<evidence type="ECO:0000313" key="19">
    <source>
        <dbReference type="Proteomes" id="UP000618795"/>
    </source>
</evidence>
<evidence type="ECO:0000256" key="15">
    <source>
        <dbReference type="SAM" id="Phobius"/>
    </source>
</evidence>
<evidence type="ECO:0000259" key="16">
    <source>
        <dbReference type="Pfam" id="PF00535"/>
    </source>
</evidence>
<evidence type="ECO:0000256" key="2">
    <source>
        <dbReference type="ARBA" id="ARBA00004389"/>
    </source>
</evidence>
<reference evidence="18" key="1">
    <citation type="journal article" date="2014" name="Int. J. Syst. Evol. Microbiol.">
        <title>Complete genome sequence of Corynebacterium casei LMG S-19264T (=DSM 44701T), isolated from a smear-ripened cheese.</title>
        <authorList>
            <consortium name="US DOE Joint Genome Institute (JGI-PGF)"/>
            <person name="Walter F."/>
            <person name="Albersmeier A."/>
            <person name="Kalinowski J."/>
            <person name="Ruckert C."/>
        </authorList>
    </citation>
    <scope>NUCLEOTIDE SEQUENCE</scope>
    <source>
        <strain evidence="18">JCM 4369</strain>
    </source>
</reference>
<comment type="pathway">
    <text evidence="3">Protein modification; protein glycosylation.</text>
</comment>
<feature type="transmembrane region" description="Helical" evidence="15">
    <location>
        <begin position="355"/>
        <end position="374"/>
    </location>
</feature>
<evidence type="ECO:0000259" key="17">
    <source>
        <dbReference type="Pfam" id="PF04138"/>
    </source>
</evidence>
<keyword evidence="6" id="KW-0328">Glycosyltransferase</keyword>
<keyword evidence="12 15" id="KW-0472">Membrane</keyword>
<evidence type="ECO:0000256" key="14">
    <source>
        <dbReference type="SAM" id="MobiDB-lite"/>
    </source>
</evidence>
<evidence type="ECO:0000256" key="1">
    <source>
        <dbReference type="ARBA" id="ARBA00004141"/>
    </source>
</evidence>
<organism evidence="18 19">
    <name type="scientific">Streptomyces filipinensis</name>
    <dbReference type="NCBI Taxonomy" id="66887"/>
    <lineage>
        <taxon>Bacteria</taxon>
        <taxon>Bacillati</taxon>
        <taxon>Actinomycetota</taxon>
        <taxon>Actinomycetes</taxon>
        <taxon>Kitasatosporales</taxon>
        <taxon>Streptomycetaceae</taxon>
        <taxon>Streptomyces</taxon>
    </lineage>
</organism>
<comment type="catalytic activity">
    <reaction evidence="13">
        <text>a di-trans,poly-cis-dolichyl phosphate + UDP-alpha-D-glucose = a di-trans,poly-cis-dolichyl beta-D-glucosyl phosphate + UDP</text>
        <dbReference type="Rhea" id="RHEA:15401"/>
        <dbReference type="Rhea" id="RHEA-COMP:19498"/>
        <dbReference type="Rhea" id="RHEA-COMP:19502"/>
        <dbReference type="ChEBI" id="CHEBI:57525"/>
        <dbReference type="ChEBI" id="CHEBI:57683"/>
        <dbReference type="ChEBI" id="CHEBI:58223"/>
        <dbReference type="ChEBI" id="CHEBI:58885"/>
        <dbReference type="EC" id="2.4.1.117"/>
    </reaction>
    <physiologicalReaction direction="left-to-right" evidence="13">
        <dbReference type="Rhea" id="RHEA:15402"/>
    </physiologicalReaction>
</comment>
<evidence type="ECO:0000256" key="7">
    <source>
        <dbReference type="ARBA" id="ARBA00022679"/>
    </source>
</evidence>
<comment type="caution">
    <text evidence="18">The sequence shown here is derived from an EMBL/GenBank/DDBJ whole genome shotgun (WGS) entry which is preliminary data.</text>
</comment>
<dbReference type="InterPro" id="IPR035518">
    <property type="entry name" value="DPG_synthase"/>
</dbReference>
<dbReference type="GO" id="GO:0006487">
    <property type="term" value="P:protein N-linked glycosylation"/>
    <property type="evidence" value="ECO:0007669"/>
    <property type="project" value="TreeGrafter"/>
</dbReference>
<keyword evidence="9" id="KW-0256">Endoplasmic reticulum</keyword>
<dbReference type="Gene3D" id="3.90.550.10">
    <property type="entry name" value="Spore Coat Polysaccharide Biosynthesis Protein SpsA, Chain A"/>
    <property type="match status" value="1"/>
</dbReference>
<feature type="domain" description="GtrA/DPMS transmembrane" evidence="17">
    <location>
        <begin position="292"/>
        <end position="409"/>
    </location>
</feature>
<dbReference type="InterPro" id="IPR001173">
    <property type="entry name" value="Glyco_trans_2-like"/>
</dbReference>
<feature type="compositionally biased region" description="Low complexity" evidence="14">
    <location>
        <begin position="433"/>
        <end position="443"/>
    </location>
</feature>
<evidence type="ECO:0000256" key="5">
    <source>
        <dbReference type="ARBA" id="ARBA00012583"/>
    </source>
</evidence>
<dbReference type="InterPro" id="IPR007267">
    <property type="entry name" value="GtrA_DPMS_TM"/>
</dbReference>
<dbReference type="FunFam" id="3.90.550.10:FF:000131">
    <property type="entry name" value="Glycosyl transferase"/>
    <property type="match status" value="1"/>
</dbReference>
<evidence type="ECO:0000256" key="4">
    <source>
        <dbReference type="ARBA" id="ARBA00006739"/>
    </source>
</evidence>
<feature type="region of interest" description="Disordered" evidence="14">
    <location>
        <begin position="417"/>
        <end position="478"/>
    </location>
</feature>
<dbReference type="AlphaFoldDB" id="A0A918ICD5"/>
<dbReference type="PANTHER" id="PTHR10859:SF91">
    <property type="entry name" value="DOLICHYL-PHOSPHATE BETA-GLUCOSYLTRANSFERASE"/>
    <property type="match status" value="1"/>
</dbReference>
<feature type="domain" description="Glycosyltransferase 2-like" evidence="16">
    <location>
        <begin position="28"/>
        <end position="192"/>
    </location>
</feature>
<dbReference type="InterPro" id="IPR029044">
    <property type="entry name" value="Nucleotide-diphossugar_trans"/>
</dbReference>
<evidence type="ECO:0000256" key="11">
    <source>
        <dbReference type="ARBA" id="ARBA00022989"/>
    </source>
</evidence>
<dbReference type="Pfam" id="PF00535">
    <property type="entry name" value="Glycos_transf_2"/>
    <property type="match status" value="1"/>
</dbReference>
<dbReference type="RefSeq" id="WP_191875086.1">
    <property type="nucleotide sequence ID" value="NZ_BMTD01000009.1"/>
</dbReference>
<evidence type="ECO:0000256" key="3">
    <source>
        <dbReference type="ARBA" id="ARBA00004922"/>
    </source>
</evidence>
<evidence type="ECO:0000256" key="12">
    <source>
        <dbReference type="ARBA" id="ARBA00023136"/>
    </source>
</evidence>
<keyword evidence="7 18" id="KW-0808">Transferase</keyword>
<sequence length="478" mass="52106">MRTDSSPGTLPAREHLPAGDAGTPVLDVVIPVYNEEKDLQPCVRRLHAHLTRTFPYAFRITIADNASTDTTALVAARLEAEIPEVVNFRLEQKGRGRALRTVWSASEAPILAYMDVDLSTDLNALLPLVAPLISGHSDLAIGSRLTRSSRVVRGPKREFISRAYNLILRGSLQARFSDAQCGFKAIRRDVAQVLLPLVEDTGWFFDTEMLVLAERAGLRIHEVPVDWVDDPDSTVHIVKTATDDLRGVWRVGRALATGSLPLDRLTRPFGDDPRDRDLTNVPKGLARQLVGFCVVGGLSTLFYLLLYGVFRQFSGSQVANALALLVSAVANTAANRRLTFGVRGRGGAVRHQAQGLVVFGIGLALTSGSLAALNAASDNPAHSTELAVLIAANLAATVLRFLLFRAWVFPDREETAAAHRTTAPHVPLPQRPVPYQRPYQPHPTTQVRAGEAADGSWRDATVRLQPVRPHDTDPGDPR</sequence>
<feature type="transmembrane region" description="Helical" evidence="15">
    <location>
        <begin position="289"/>
        <end position="310"/>
    </location>
</feature>
<dbReference type="Pfam" id="PF04138">
    <property type="entry name" value="GtrA_DPMS_TM"/>
    <property type="match status" value="1"/>
</dbReference>
<dbReference type="GO" id="GO:0016020">
    <property type="term" value="C:membrane"/>
    <property type="evidence" value="ECO:0007669"/>
    <property type="project" value="UniProtKB-SubCell"/>
</dbReference>
<proteinExistence type="inferred from homology"/>
<feature type="compositionally biased region" description="Basic and acidic residues" evidence="14">
    <location>
        <begin position="468"/>
        <end position="478"/>
    </location>
</feature>
<evidence type="ECO:0000256" key="6">
    <source>
        <dbReference type="ARBA" id="ARBA00022676"/>
    </source>
</evidence>
<evidence type="ECO:0000313" key="18">
    <source>
        <dbReference type="EMBL" id="GGV01478.1"/>
    </source>
</evidence>
<dbReference type="Proteomes" id="UP000618795">
    <property type="component" value="Unassembled WGS sequence"/>
</dbReference>
<evidence type="ECO:0000256" key="10">
    <source>
        <dbReference type="ARBA" id="ARBA00022968"/>
    </source>
</evidence>
<keyword evidence="10" id="KW-0735">Signal-anchor</keyword>
<dbReference type="EC" id="2.4.1.117" evidence="5"/>
<dbReference type="CDD" id="cd04188">
    <property type="entry name" value="DPG_synthase"/>
    <property type="match status" value="1"/>
</dbReference>
<dbReference type="PANTHER" id="PTHR10859">
    <property type="entry name" value="GLYCOSYL TRANSFERASE"/>
    <property type="match status" value="1"/>
</dbReference>
<keyword evidence="8 15" id="KW-0812">Transmembrane</keyword>
<reference evidence="18" key="2">
    <citation type="submission" date="2020-09" db="EMBL/GenBank/DDBJ databases">
        <authorList>
            <person name="Sun Q."/>
            <person name="Ohkuma M."/>
        </authorList>
    </citation>
    <scope>NUCLEOTIDE SEQUENCE</scope>
    <source>
        <strain evidence="18">JCM 4369</strain>
    </source>
</reference>
<dbReference type="GO" id="GO:0000271">
    <property type="term" value="P:polysaccharide biosynthetic process"/>
    <property type="evidence" value="ECO:0007669"/>
    <property type="project" value="InterPro"/>
</dbReference>
<dbReference type="EMBL" id="BMTD01000009">
    <property type="protein sequence ID" value="GGV01478.1"/>
    <property type="molecule type" value="Genomic_DNA"/>
</dbReference>
<evidence type="ECO:0000256" key="13">
    <source>
        <dbReference type="ARBA" id="ARBA00045097"/>
    </source>
</evidence>
<keyword evidence="11 15" id="KW-1133">Transmembrane helix</keyword>
<dbReference type="SUPFAM" id="SSF53448">
    <property type="entry name" value="Nucleotide-diphospho-sugar transferases"/>
    <property type="match status" value="1"/>
</dbReference>
<dbReference type="GO" id="GO:0004581">
    <property type="term" value="F:dolichyl-phosphate beta-glucosyltransferase activity"/>
    <property type="evidence" value="ECO:0007669"/>
    <property type="project" value="UniProtKB-EC"/>
</dbReference>
<feature type="transmembrane region" description="Helical" evidence="15">
    <location>
        <begin position="386"/>
        <end position="403"/>
    </location>
</feature>
<evidence type="ECO:0000256" key="8">
    <source>
        <dbReference type="ARBA" id="ARBA00022692"/>
    </source>
</evidence>
<accession>A0A918ICD5</accession>
<gene>
    <name evidence="18" type="ORF">GCM10010260_42460</name>
</gene>
<comment type="similarity">
    <text evidence="4">Belongs to the glycosyltransferase 2 family.</text>
</comment>
<name>A0A918ICD5_9ACTN</name>
<protein>
    <recommendedName>
        <fullName evidence="5">dolichyl-phosphate beta-glucosyltransferase</fullName>
        <ecNumber evidence="5">2.4.1.117</ecNumber>
    </recommendedName>
</protein>